<evidence type="ECO:0000313" key="8">
    <source>
        <dbReference type="Proteomes" id="UP000623509"/>
    </source>
</evidence>
<accession>A0A272EYF1</accession>
<evidence type="ECO:0000259" key="4">
    <source>
        <dbReference type="Pfam" id="PF04355"/>
    </source>
</evidence>
<dbReference type="InterPro" id="IPR037873">
    <property type="entry name" value="BamE-like"/>
</dbReference>
<dbReference type="Pfam" id="PF04355">
    <property type="entry name" value="BamE"/>
    <property type="match status" value="1"/>
</dbReference>
<dbReference type="InterPro" id="IPR007450">
    <property type="entry name" value="BamE_dom"/>
</dbReference>
<protein>
    <submittedName>
        <fullName evidence="5">Outer membrane protein assembly factor BamE</fullName>
    </submittedName>
</protein>
<gene>
    <name evidence="5" type="ORF">BGI27_03525</name>
    <name evidence="6" type="ORF">CGU29_02790</name>
</gene>
<feature type="signal peptide" evidence="3">
    <location>
        <begin position="1"/>
        <end position="18"/>
    </location>
</feature>
<dbReference type="EMBL" id="NMRN01000005">
    <property type="protein sequence ID" value="PAS94650.1"/>
    <property type="molecule type" value="Genomic_DNA"/>
</dbReference>
<feature type="chain" id="PRO_5012131264" evidence="3">
    <location>
        <begin position="19"/>
        <end position="164"/>
    </location>
</feature>
<evidence type="ECO:0000256" key="2">
    <source>
        <dbReference type="ARBA" id="ARBA00023136"/>
    </source>
</evidence>
<organism evidence="6 7">
    <name type="scientific">Candidatus Dactylopiibacterium carminicum</name>
    <dbReference type="NCBI Taxonomy" id="857335"/>
    <lineage>
        <taxon>Bacteria</taxon>
        <taxon>Pseudomonadati</taxon>
        <taxon>Pseudomonadota</taxon>
        <taxon>Betaproteobacteria</taxon>
        <taxon>Rhodocyclales</taxon>
        <taxon>Rhodocyclaceae</taxon>
        <taxon>Candidatus Dactylopiibacterium</taxon>
    </lineage>
</organism>
<proteinExistence type="predicted"/>
<dbReference type="Gene3D" id="3.30.1450.10">
    <property type="match status" value="1"/>
</dbReference>
<evidence type="ECO:0000313" key="6">
    <source>
        <dbReference type="EMBL" id="PAS94650.1"/>
    </source>
</evidence>
<dbReference type="GO" id="GO:0019867">
    <property type="term" value="C:outer membrane"/>
    <property type="evidence" value="ECO:0007669"/>
    <property type="project" value="InterPro"/>
</dbReference>
<evidence type="ECO:0000313" key="7">
    <source>
        <dbReference type="Proteomes" id="UP000216107"/>
    </source>
</evidence>
<reference evidence="6 7" key="2">
    <citation type="submission" date="2017-07" db="EMBL/GenBank/DDBJ databases">
        <title>Candidatus Dactylopiibacterium carminicum, a nitrogen-fixing symbiont of the cochineal insect Dactylopius coccus and Dactylopius opuntiae (Hemiptera: Coccoidea: Dactylopiidae).</title>
        <authorList>
            <person name="Vera A."/>
        </authorList>
    </citation>
    <scope>NUCLEOTIDE SEQUENCE [LARGE SCALE GENOMIC DNA]</scope>
    <source>
        <strain evidence="6 7">NFDCM</strain>
    </source>
</reference>
<evidence type="ECO:0000256" key="1">
    <source>
        <dbReference type="ARBA" id="ARBA00022729"/>
    </source>
</evidence>
<dbReference type="OrthoDB" id="5297256at2"/>
<dbReference type="EMBL" id="MDUX01000007">
    <property type="protein sequence ID" value="KAF7600296.1"/>
    <property type="molecule type" value="Genomic_DNA"/>
</dbReference>
<dbReference type="AlphaFoldDB" id="A0A272EYF1"/>
<evidence type="ECO:0000256" key="3">
    <source>
        <dbReference type="SAM" id="SignalP"/>
    </source>
</evidence>
<feature type="domain" description="Outer membrane protein assembly factor BamE" evidence="4">
    <location>
        <begin position="84"/>
        <end position="147"/>
    </location>
</feature>
<reference evidence="5 8" key="1">
    <citation type="submission" date="2016-08" db="EMBL/GenBank/DDBJ databases">
        <title>Candidatus Dactylopiibacterium carminicum genome sequence.</title>
        <authorList>
            <person name="Ramirez-Puebla S.T."/>
            <person name="Ormeno-Orrillo E."/>
            <person name="Vera-Ponce De Leon A."/>
            <person name="Luis L."/>
            <person name="Sanchez-Flores A."/>
            <person name="Monica R."/>
            <person name="Martinez-Romero E."/>
        </authorList>
    </citation>
    <scope>NUCLEOTIDE SEQUENCE [LARGE SCALE GENOMIC DNA]</scope>
    <source>
        <strain evidence="5">END1</strain>
    </source>
</reference>
<keyword evidence="2" id="KW-0472">Membrane</keyword>
<comment type="caution">
    <text evidence="6">The sequence shown here is derived from an EMBL/GenBank/DDBJ whole genome shotgun (WGS) entry which is preliminary data.</text>
</comment>
<dbReference type="PROSITE" id="PS51257">
    <property type="entry name" value="PROKAR_LIPOPROTEIN"/>
    <property type="match status" value="1"/>
</dbReference>
<sequence>MKLPVPTVFLVAALFSLAACGPSDGFKPGVATLPQVVNKLGQPSMIWSDSNGNLVVEFSRLPKHPETFMAHFSRDGVLLRLEQVLTESRVVNLQEGMNREEVRRLMGKPGSVEQATPTRGERWHWPLDSQQPAHLQLSVEFNTQGQLQHMVHERIRKEMLPPAG</sequence>
<name>A0A272EYF1_9RHOO</name>
<dbReference type="Proteomes" id="UP000623509">
    <property type="component" value="Unassembled WGS sequence"/>
</dbReference>
<dbReference type="RefSeq" id="WP_095523531.1">
    <property type="nucleotide sequence ID" value="NZ_MDUX01000007.1"/>
</dbReference>
<keyword evidence="1 3" id="KW-0732">Signal</keyword>
<evidence type="ECO:0000313" key="5">
    <source>
        <dbReference type="EMBL" id="KAF7600296.1"/>
    </source>
</evidence>
<keyword evidence="8" id="KW-1185">Reference proteome</keyword>
<dbReference type="Proteomes" id="UP000216107">
    <property type="component" value="Unassembled WGS sequence"/>
</dbReference>